<keyword evidence="2" id="KW-1185">Reference proteome</keyword>
<accession>A0A856M618</accession>
<dbReference type="EMBL" id="CP030118">
    <property type="protein sequence ID" value="QDL06623.1"/>
    <property type="molecule type" value="Genomic_DNA"/>
</dbReference>
<protein>
    <submittedName>
        <fullName evidence="1">Uncharacterized protein</fullName>
    </submittedName>
</protein>
<reference evidence="1 2" key="1">
    <citation type="submission" date="2018-06" db="EMBL/GenBank/DDBJ databases">
        <title>Comparative genomics of Brasilonema spp. strains.</title>
        <authorList>
            <person name="Alvarenga D.O."/>
            <person name="Fiore M.F."/>
            <person name="Varani A.M."/>
        </authorList>
    </citation>
    <scope>NUCLEOTIDE SEQUENCE [LARGE SCALE GENOMIC DNA]</scope>
    <source>
        <strain evidence="1 2">CENA114</strain>
    </source>
</reference>
<evidence type="ECO:0000313" key="2">
    <source>
        <dbReference type="Proteomes" id="UP000503129"/>
    </source>
</evidence>
<dbReference type="AlphaFoldDB" id="A0A856M618"/>
<gene>
    <name evidence="1" type="ORF">DP114_00700</name>
</gene>
<proteinExistence type="predicted"/>
<dbReference type="Proteomes" id="UP000503129">
    <property type="component" value="Chromosome"/>
</dbReference>
<dbReference type="RefSeq" id="WP_169263940.1">
    <property type="nucleotide sequence ID" value="NZ_CAWOXK010000001.1"/>
</dbReference>
<evidence type="ECO:0000313" key="1">
    <source>
        <dbReference type="EMBL" id="QDL06623.1"/>
    </source>
</evidence>
<dbReference type="KEGG" id="bsen:DP114_00700"/>
<sequence length="128" mass="14833">MSITALEKTFYTIQPDINEEAAKIAALVFPTTQFQLFGREIETESLSVTFKGRHFSENFRLQFFPKINILVLSGYYKEGTAHLTYTPSNKYNWRDGRGFKISSPDGIGEKFEFLANEFYPFLEEFFLG</sequence>
<name>A0A856M618_9CYAN</name>
<organism evidence="1 2">
    <name type="scientific">Brasilonema sennae CENA114</name>
    <dbReference type="NCBI Taxonomy" id="415709"/>
    <lineage>
        <taxon>Bacteria</taxon>
        <taxon>Bacillati</taxon>
        <taxon>Cyanobacteriota</taxon>
        <taxon>Cyanophyceae</taxon>
        <taxon>Nostocales</taxon>
        <taxon>Scytonemataceae</taxon>
        <taxon>Brasilonema</taxon>
        <taxon>Bromeliae group (in: Brasilonema)</taxon>
    </lineage>
</organism>